<dbReference type="eggNOG" id="COG3290">
    <property type="taxonomic scope" value="Bacteria"/>
</dbReference>
<comment type="caution">
    <text evidence="4">The sequence shown here is derived from an EMBL/GenBank/DDBJ whole genome shotgun (WGS) entry which is preliminary data.</text>
</comment>
<dbReference type="RefSeq" id="WP_004069034.1">
    <property type="nucleotide sequence ID" value="NZ_CASCYM010000013.1"/>
</dbReference>
<feature type="transmembrane region" description="Helical" evidence="1">
    <location>
        <begin position="123"/>
        <end position="143"/>
    </location>
</feature>
<dbReference type="STRING" id="2044587.C824_00458"/>
<evidence type="ECO:0000313" key="6">
    <source>
        <dbReference type="Proteomes" id="UP000474104"/>
    </source>
</evidence>
<dbReference type="PANTHER" id="PTHR40448:SF1">
    <property type="entry name" value="TWO-COMPONENT SENSOR HISTIDINE KINASE"/>
    <property type="match status" value="1"/>
</dbReference>
<dbReference type="AlphaFoldDB" id="N2B219"/>
<evidence type="ECO:0000313" key="4">
    <source>
        <dbReference type="EMBL" id="RRK30926.1"/>
    </source>
</evidence>
<dbReference type="SUPFAM" id="SSF55874">
    <property type="entry name" value="ATPase domain of HSP90 chaperone/DNA topoisomerase II/histidine kinase"/>
    <property type="match status" value="1"/>
</dbReference>
<dbReference type="Proteomes" id="UP000274920">
    <property type="component" value="Unassembled WGS sequence"/>
</dbReference>
<accession>A0A3R8KSL2</accession>
<dbReference type="InterPro" id="IPR032834">
    <property type="entry name" value="NatK-like_C"/>
</dbReference>
<accession>N2B219</accession>
<dbReference type="GO" id="GO:0042802">
    <property type="term" value="F:identical protein binding"/>
    <property type="evidence" value="ECO:0007669"/>
    <property type="project" value="TreeGrafter"/>
</dbReference>
<evidence type="ECO:0000256" key="1">
    <source>
        <dbReference type="SAM" id="Phobius"/>
    </source>
</evidence>
<reference evidence="3 6" key="2">
    <citation type="submission" date="2019-07" db="EMBL/GenBank/DDBJ databases">
        <title>Draft genome sequences of 15 bacterial species constituting the stable defined intestinal microbiota of the GM15 gnotobiotic mouse model.</title>
        <authorList>
            <person name="Elie C."/>
            <person name="Mathieu A."/>
            <person name="Saliou A."/>
            <person name="Darnaud M."/>
            <person name="Leulier F."/>
            <person name="Tamellini A."/>
        </authorList>
    </citation>
    <scope>NUCLEOTIDE SEQUENCE [LARGE SCALE GENOMIC DNA]</scope>
    <source>
        <strain evidence="6">ASF 502</strain>
        <strain evidence="3">MD300</strain>
    </source>
</reference>
<feature type="transmembrane region" description="Helical" evidence="1">
    <location>
        <begin position="91"/>
        <end position="111"/>
    </location>
</feature>
<dbReference type="GO" id="GO:0005524">
    <property type="term" value="F:ATP binding"/>
    <property type="evidence" value="ECO:0007669"/>
    <property type="project" value="UniProtKB-KW"/>
</dbReference>
<feature type="transmembrane region" description="Helical" evidence="1">
    <location>
        <begin position="6"/>
        <end position="25"/>
    </location>
</feature>
<organism evidence="4 5">
    <name type="scientific">Schaedlerella arabinosiphila</name>
    <dbReference type="NCBI Taxonomy" id="2044587"/>
    <lineage>
        <taxon>Bacteria</taxon>
        <taxon>Bacillati</taxon>
        <taxon>Bacillota</taxon>
        <taxon>Clostridia</taxon>
        <taxon>Lachnospirales</taxon>
        <taxon>Lachnospiraceae</taxon>
        <taxon>Schaedlerella</taxon>
    </lineage>
</organism>
<keyword evidence="5" id="KW-1185">Reference proteome</keyword>
<reference evidence="4" key="1">
    <citation type="submission" date="2018-10" db="EMBL/GenBank/DDBJ databases">
        <title>Schaedlerella arabinophila gen. nov. sp. nov., isolated from the mouse intestinal tract and comparative analysis with the genome of the closely related altered Schaedler flora strain ASF502.</title>
        <authorList>
            <person name="Miyake S."/>
            <person name="Soh M."/>
            <person name="Seedorf H."/>
        </authorList>
    </citation>
    <scope>NUCLEOTIDE SEQUENCE [LARGE SCALE GENOMIC DNA]</scope>
    <source>
        <strain evidence="4">DSM 106076</strain>
    </source>
</reference>
<dbReference type="HOGENOM" id="CLU_020211_13_0_9"/>
<dbReference type="Gene3D" id="3.30.565.10">
    <property type="entry name" value="Histidine kinase-like ATPase, C-terminal domain"/>
    <property type="match status" value="1"/>
</dbReference>
<feature type="transmembrane region" description="Helical" evidence="1">
    <location>
        <begin position="62"/>
        <end position="79"/>
    </location>
</feature>
<keyword evidence="1" id="KW-1133">Transmembrane helix</keyword>
<keyword evidence="4" id="KW-0067">ATP-binding</keyword>
<evidence type="ECO:0000313" key="5">
    <source>
        <dbReference type="Proteomes" id="UP000274920"/>
    </source>
</evidence>
<protein>
    <submittedName>
        <fullName evidence="4">ATP-binding protein</fullName>
    </submittedName>
    <submittedName>
        <fullName evidence="3">GHKL domain-containing protein</fullName>
    </submittedName>
</protein>
<feature type="transmembrane region" description="Helical" evidence="1">
    <location>
        <begin position="190"/>
        <end position="210"/>
    </location>
</feature>
<dbReference type="EMBL" id="VIRB01000025">
    <property type="protein sequence ID" value="NDO67601.1"/>
    <property type="molecule type" value="Genomic_DNA"/>
</dbReference>
<dbReference type="Proteomes" id="UP000474104">
    <property type="component" value="Unassembled WGS sequence"/>
</dbReference>
<feature type="transmembrane region" description="Helical" evidence="1">
    <location>
        <begin position="155"/>
        <end position="178"/>
    </location>
</feature>
<name>N2B219_9FIRM</name>
<proteinExistence type="predicted"/>
<sequence length="438" mass="50027">MELNVYQIVYIMGNAFQEYMVYRFFHIFYPEQKAKKRCLEILIYLFCFAAAMLLHVSGTGDAAILGCNLVCLAAVSSLYRENFKKNPGAILVILLVLWMAEPAVLTLLKYLDKHRNMGSTGLAVFGIYASKIAVYTVVLFISSVQKRQKGVKVSIPQWIFMAVLPMGSCYLLSDILYISGDGMLNRVLDMTVLIVFLLNIGIFWLYDFSIQAMDQEYEKQILLKENLYFEKQLENQKQSIAVWKKLKHDLKNHLIVLMGMLEENEERAAKEYLHDLMNDRVDSRKEIQTGNTAIDSIVNYKLLEAKQRHIQFDLEIQIPENLQVSSYAMSVILGNAIDNALEAAEKTEEKRISLVIKYTKGRLLIRVSNPFSGRLDEKGAGRFRTGKADQKNHGLGLKNMEEAAEKLGGVMRVHTERQVFTLTMLLYVSDQNEKKVGD</sequence>
<feature type="domain" description="Sensor histidine kinase NatK-like C-terminal" evidence="2">
    <location>
        <begin position="328"/>
        <end position="426"/>
    </location>
</feature>
<evidence type="ECO:0000259" key="2">
    <source>
        <dbReference type="Pfam" id="PF14501"/>
    </source>
</evidence>
<feature type="transmembrane region" description="Helical" evidence="1">
    <location>
        <begin position="37"/>
        <end position="56"/>
    </location>
</feature>
<keyword evidence="1" id="KW-0472">Membrane</keyword>
<dbReference type="Pfam" id="PF14501">
    <property type="entry name" value="HATPase_c_5"/>
    <property type="match status" value="1"/>
</dbReference>
<dbReference type="InterPro" id="IPR036890">
    <property type="entry name" value="HATPase_C_sf"/>
</dbReference>
<dbReference type="OrthoDB" id="9816523at2"/>
<dbReference type="CDD" id="cd16935">
    <property type="entry name" value="HATPase_AgrC-ComD-like"/>
    <property type="match status" value="1"/>
</dbReference>
<gene>
    <name evidence="4" type="ORF">EBB54_05690</name>
    <name evidence="3" type="ORF">FMM80_02225</name>
</gene>
<keyword evidence="1" id="KW-0812">Transmembrane</keyword>
<evidence type="ECO:0000313" key="3">
    <source>
        <dbReference type="EMBL" id="NDO67601.1"/>
    </source>
</evidence>
<dbReference type="PANTHER" id="PTHR40448">
    <property type="entry name" value="TWO-COMPONENT SENSOR HISTIDINE KINASE"/>
    <property type="match status" value="1"/>
</dbReference>
<dbReference type="Gene3D" id="1.10.287.130">
    <property type="match status" value="1"/>
</dbReference>
<keyword evidence="4" id="KW-0547">Nucleotide-binding</keyword>
<dbReference type="EMBL" id="RHJS01000002">
    <property type="protein sequence ID" value="RRK30926.1"/>
    <property type="molecule type" value="Genomic_DNA"/>
</dbReference>